<dbReference type="GO" id="GO:0016740">
    <property type="term" value="F:transferase activity"/>
    <property type="evidence" value="ECO:0007669"/>
    <property type="project" value="UniProtKB-KW"/>
</dbReference>
<dbReference type="InterPro" id="IPR001173">
    <property type="entry name" value="Glyco_trans_2-like"/>
</dbReference>
<dbReference type="Pfam" id="PF00535">
    <property type="entry name" value="Glycos_transf_2"/>
    <property type="match status" value="1"/>
</dbReference>
<dbReference type="PANTHER" id="PTHR43685:SF2">
    <property type="entry name" value="GLYCOSYLTRANSFERASE 2-LIKE DOMAIN-CONTAINING PROTEIN"/>
    <property type="match status" value="1"/>
</dbReference>
<evidence type="ECO:0000313" key="3">
    <source>
        <dbReference type="EMBL" id="CUH74965.1"/>
    </source>
</evidence>
<dbReference type="Gene3D" id="3.90.550.10">
    <property type="entry name" value="Spore Coat Polysaccharide Biosynthesis Protein SpsA, Chain A"/>
    <property type="match status" value="1"/>
</dbReference>
<organism evidence="3 4">
    <name type="scientific">Tritonibacter multivorans</name>
    <dbReference type="NCBI Taxonomy" id="928856"/>
    <lineage>
        <taxon>Bacteria</taxon>
        <taxon>Pseudomonadati</taxon>
        <taxon>Pseudomonadota</taxon>
        <taxon>Alphaproteobacteria</taxon>
        <taxon>Rhodobacterales</taxon>
        <taxon>Paracoccaceae</taxon>
        <taxon>Tritonibacter</taxon>
    </lineage>
</organism>
<gene>
    <name evidence="3" type="ORF">TRM7557_00169</name>
</gene>
<dbReference type="InterPro" id="IPR029044">
    <property type="entry name" value="Nucleotide-diphossugar_trans"/>
</dbReference>
<accession>A0A0P1G0C3</accession>
<proteinExistence type="predicted"/>
<evidence type="ECO:0000313" key="4">
    <source>
        <dbReference type="Proteomes" id="UP000052022"/>
    </source>
</evidence>
<keyword evidence="4" id="KW-1185">Reference proteome</keyword>
<dbReference type="EMBL" id="CYSD01000002">
    <property type="protein sequence ID" value="CUH74965.1"/>
    <property type="molecule type" value="Genomic_DNA"/>
</dbReference>
<dbReference type="InterPro" id="IPR050834">
    <property type="entry name" value="Glycosyltransf_2"/>
</dbReference>
<feature type="region of interest" description="Disordered" evidence="1">
    <location>
        <begin position="258"/>
        <end position="282"/>
    </location>
</feature>
<reference evidence="3 4" key="1">
    <citation type="submission" date="2015-09" db="EMBL/GenBank/DDBJ databases">
        <authorList>
            <consortium name="Swine Surveillance"/>
        </authorList>
    </citation>
    <scope>NUCLEOTIDE SEQUENCE [LARGE SCALE GENOMIC DNA]</scope>
    <source>
        <strain evidence="3 4">CECT 7557</strain>
    </source>
</reference>
<keyword evidence="3" id="KW-0808">Transferase</keyword>
<protein>
    <submittedName>
        <fullName evidence="3">Glycosyl transferase family 2</fullName>
    </submittedName>
</protein>
<evidence type="ECO:0000259" key="2">
    <source>
        <dbReference type="Pfam" id="PF00535"/>
    </source>
</evidence>
<feature type="domain" description="Glycosyltransferase 2-like" evidence="2">
    <location>
        <begin position="14"/>
        <end position="146"/>
    </location>
</feature>
<dbReference type="Proteomes" id="UP000052022">
    <property type="component" value="Unassembled WGS sequence"/>
</dbReference>
<dbReference type="AlphaFoldDB" id="A0A0P1G0C3"/>
<dbReference type="CDD" id="cd00761">
    <property type="entry name" value="Glyco_tranf_GTA_type"/>
    <property type="match status" value="1"/>
</dbReference>
<name>A0A0P1G0C3_9RHOB</name>
<dbReference type="RefSeq" id="WP_058288326.1">
    <property type="nucleotide sequence ID" value="NZ_CYSD01000002.1"/>
</dbReference>
<dbReference type="PANTHER" id="PTHR43685">
    <property type="entry name" value="GLYCOSYLTRANSFERASE"/>
    <property type="match status" value="1"/>
</dbReference>
<dbReference type="STRING" id="928856.SAMN04488049_11379"/>
<evidence type="ECO:0000256" key="1">
    <source>
        <dbReference type="SAM" id="MobiDB-lite"/>
    </source>
</evidence>
<dbReference type="SUPFAM" id="SSF53448">
    <property type="entry name" value="Nucleotide-diphospho-sugar transferases"/>
    <property type="match status" value="1"/>
</dbReference>
<sequence>MLDTQPITQTKCIVFMPARNCEMYAAEALRSLSRQTMDDIHVVYVDDASEDQTGRIARHYLNTLFPGRFDYFRNEEKFGKSRNIWEHLRPRAKDADFIAILDADDQLADPGILAEMAAYYSAGKDVVWSNFFTDTGFKGQNQQLDPSRSPRQQGWRTSHFFSFRAALLANIPESYFKDMHGQWFQGACDVALALPVLDQTRNYAFIPKHAYRYTASNPYSLHNLDSNSIGLSSALQSGNAKQIMQMKPLPILAEKEAEEAAVTHTSEPTTAPRPVSPPPESGAVQWQAKAAEYLLSEAPKILFAQSVIAKSLTPMQLVSLQQILRKTPGEVLCIGNGELALSIAALLDDDATKVTCLADNAVEAAAIQGKAALAGLEQSIRMIEAPRAPLRIGTYDCPFPSLSVLDGQGVFSVVIVDACGEKNQVAFGVLGLPALANHIATTGFHYCALTTDLGAADGIAEGALALAPSLTACSGAIGGTGCVIFANEKEA</sequence>
<dbReference type="OrthoDB" id="9802649at2"/>